<dbReference type="Pfam" id="PF07299">
    <property type="entry name" value="EF-G-binding_N"/>
    <property type="match status" value="1"/>
</dbReference>
<comment type="caution">
    <text evidence="3">The sequence shown here is derived from an EMBL/GenBank/DDBJ whole genome shotgun (WGS) entry which is preliminary data.</text>
</comment>
<accession>A0AA41X997</accession>
<dbReference type="InterPro" id="IPR010841">
    <property type="entry name" value="EF-G-binding_N"/>
</dbReference>
<gene>
    <name evidence="3" type="ORF">NK662_04130</name>
</gene>
<feature type="domain" description="Elongation factor G-binding protein N-terminal" evidence="1">
    <location>
        <begin position="4"/>
        <end position="86"/>
    </location>
</feature>
<dbReference type="RefSeq" id="WP_254757644.1">
    <property type="nucleotide sequence ID" value="NZ_JANCLT010000002.1"/>
</dbReference>
<feature type="domain" description="Elongation factor G-binding protein C-terminal treble-clef zinc-finger" evidence="2">
    <location>
        <begin position="99"/>
        <end position="200"/>
    </location>
</feature>
<dbReference type="InterPro" id="IPR038344">
    <property type="entry name" value="EF-G_N_sf"/>
</dbReference>
<dbReference type="Pfam" id="PF16571">
    <property type="entry name" value="FBP_C"/>
    <property type="match status" value="1"/>
</dbReference>
<evidence type="ECO:0000313" key="3">
    <source>
        <dbReference type="EMBL" id="MCP8967726.1"/>
    </source>
</evidence>
<proteinExistence type="predicted"/>
<dbReference type="CDD" id="cd16342">
    <property type="entry name" value="FusC_FusB"/>
    <property type="match status" value="1"/>
</dbReference>
<dbReference type="InterPro" id="IPR032330">
    <property type="entry name" value="EF-G-binding_C"/>
</dbReference>
<reference evidence="3" key="1">
    <citation type="submission" date="2022-07" db="EMBL/GenBank/DDBJ databases">
        <authorList>
            <person name="Li W.-J."/>
            <person name="Deng Q.-Q."/>
        </authorList>
    </citation>
    <scope>NUCLEOTIDE SEQUENCE</scope>
    <source>
        <strain evidence="3">SYSU M60031</strain>
    </source>
</reference>
<evidence type="ECO:0000259" key="1">
    <source>
        <dbReference type="Pfam" id="PF07299"/>
    </source>
</evidence>
<organism evidence="3 4">
    <name type="scientific">Ectobacillus ponti</name>
    <dbReference type="NCBI Taxonomy" id="2961894"/>
    <lineage>
        <taxon>Bacteria</taxon>
        <taxon>Bacillati</taxon>
        <taxon>Bacillota</taxon>
        <taxon>Bacilli</taxon>
        <taxon>Bacillales</taxon>
        <taxon>Bacillaceae</taxon>
        <taxon>Ectobacillus</taxon>
    </lineage>
</organism>
<name>A0AA41X997_9BACI</name>
<protein>
    <submittedName>
        <fullName evidence="3">FusB/FusC family EF-G-binding protein</fullName>
    </submittedName>
</protein>
<keyword evidence="4" id="KW-1185">Reference proteome</keyword>
<dbReference type="Proteomes" id="UP001156102">
    <property type="component" value="Unassembled WGS sequence"/>
</dbReference>
<evidence type="ECO:0000313" key="4">
    <source>
        <dbReference type="Proteomes" id="UP001156102"/>
    </source>
</evidence>
<evidence type="ECO:0000259" key="2">
    <source>
        <dbReference type="Pfam" id="PF16571"/>
    </source>
</evidence>
<dbReference type="AlphaFoldDB" id="A0AA41X997"/>
<sequence>MEPFIRSEHYNFIKSQVQVLINGHASANDRNVLAALRAVTWEKVAELFGGLDGERADLLGPIVAIRSKEDAEPFLAGVKPYVIPFPAVTEGVVKKLFPKAKKLKAPSLEGLDLREFPYMGWDDKGSGRKYIVTAYKGKLTGIHGTFSTMHKKSVCALCNRHGEVGLFMSEKKGSTQDAFVRKGNYICRDSHACARQLTTLERLHDLIERLS</sequence>
<dbReference type="EMBL" id="JANCLT010000002">
    <property type="protein sequence ID" value="MCP8967726.1"/>
    <property type="molecule type" value="Genomic_DNA"/>
</dbReference>
<dbReference type="Gene3D" id="1.20.1280.250">
    <property type="match status" value="1"/>
</dbReference>